<proteinExistence type="predicted"/>
<sequence>MDEFWLPLRAFDYSANGKNGCRVIAEYNKMAERYRGKPQFNEILTVSAHGKSLEEFVVQHQDSSKNALRKSLEAAFSSWMEELKADQAQFMADKVLAEKEGARARAKLVKQLEDCHSRAWTAVGTYMDSHLKLFAGRTSDAEGTIMPASRRWLRETAQEVTNGGPDDHVVILIMSCPTVGILGAAFKSFMITYITNVLSDFPTNSICFLVKAAKVEEVEKKEHPDHEDEDADADDDAAKIQFSAKERNLKVRSLTWVFDPATVYGKRDGVLTGLAITHRDSRNFFHGTKGWKTGTIHGVAMCARSEMFKPDCASPGRAHAMPHLGRAFTDVQEQKQVAAGTDFIQKTLDGFNIKTSKTTILVDMYGYDAWPALSSLKEVQDGRDCCCATLCMDHSGQELMNRVSNTVYEQARSRSLTLNSFPNFEPLLSALRDGTTAERSKSYRVSTQRHDQLVILDSYAKKWLDDPNFEERAKQVIKEHNAEFNPAGDLVVERLDVQEMDTKPEPEAEERPTKRIKLEVCKTEDITKLAKSKVLSINNTCDMICGGDKIYISSRTRNQFFQGREMFSFGGGEWRDGNEADESTADPEGRWFSFNITSTDYLIMERKTLPQHLQALENCDVPVTLQSLINDMEDLGEVKLELSHHERDADGAWKCVKPLVFVLDELVDDQPEPVPTDGKKEKKRKKGTTITGKNFGAFTSISALKNVVERPGMEDSQQSFGDEDSVVEVPLTTSFRPPVADDHDPIFDPKRDDEDDHDDGNGNPFEDENDDAQGPKPFEYAIEKKHIWDESCEFQPEATVAMPEDTPNEGVEVERELCQAILAGINACLHELPASWEKVPIEELPDCLPCSPESGSDVEVVVTTPIHDSEYPPNESLTGDEDETTLTSGERAEKIASSFNGDEPMLTGASPMLPGDGEAMKEHPNLTGDDATLKETPVPGTPKAQVPPCQGKGF</sequence>
<dbReference type="Proteomes" id="UP001642464">
    <property type="component" value="Unassembled WGS sequence"/>
</dbReference>
<accession>A0ABP0J1B3</accession>
<feature type="region of interest" description="Disordered" evidence="1">
    <location>
        <begin position="669"/>
        <end position="688"/>
    </location>
</feature>
<evidence type="ECO:0000313" key="3">
    <source>
        <dbReference type="Proteomes" id="UP001642464"/>
    </source>
</evidence>
<comment type="caution">
    <text evidence="2">The sequence shown here is derived from an EMBL/GenBank/DDBJ whole genome shotgun (WGS) entry which is preliminary data.</text>
</comment>
<evidence type="ECO:0000313" key="2">
    <source>
        <dbReference type="EMBL" id="CAK9008144.1"/>
    </source>
</evidence>
<protein>
    <recommendedName>
        <fullName evidence="4">FACT complex subunit</fullName>
    </recommendedName>
</protein>
<gene>
    <name evidence="2" type="ORF">SCF082_LOCUS9738</name>
</gene>
<organism evidence="2 3">
    <name type="scientific">Durusdinium trenchii</name>
    <dbReference type="NCBI Taxonomy" id="1381693"/>
    <lineage>
        <taxon>Eukaryota</taxon>
        <taxon>Sar</taxon>
        <taxon>Alveolata</taxon>
        <taxon>Dinophyceae</taxon>
        <taxon>Suessiales</taxon>
        <taxon>Symbiodiniaceae</taxon>
        <taxon>Durusdinium</taxon>
    </lineage>
</organism>
<dbReference type="EMBL" id="CAXAMM010005669">
    <property type="protein sequence ID" value="CAK9008144.1"/>
    <property type="molecule type" value="Genomic_DNA"/>
</dbReference>
<feature type="region of interest" description="Disordered" evidence="1">
    <location>
        <begin position="732"/>
        <end position="776"/>
    </location>
</feature>
<name>A0ABP0J1B3_9DINO</name>
<evidence type="ECO:0008006" key="4">
    <source>
        <dbReference type="Google" id="ProtNLM"/>
    </source>
</evidence>
<keyword evidence="3" id="KW-1185">Reference proteome</keyword>
<feature type="compositionally biased region" description="Basic and acidic residues" evidence="1">
    <location>
        <begin position="739"/>
        <end position="752"/>
    </location>
</feature>
<reference evidence="2 3" key="1">
    <citation type="submission" date="2024-02" db="EMBL/GenBank/DDBJ databases">
        <authorList>
            <person name="Chen Y."/>
            <person name="Shah S."/>
            <person name="Dougan E. K."/>
            <person name="Thang M."/>
            <person name="Chan C."/>
        </authorList>
    </citation>
    <scope>NUCLEOTIDE SEQUENCE [LARGE SCALE GENOMIC DNA]</scope>
</reference>
<feature type="region of interest" description="Disordered" evidence="1">
    <location>
        <begin position="867"/>
        <end position="954"/>
    </location>
</feature>
<evidence type="ECO:0000256" key="1">
    <source>
        <dbReference type="SAM" id="MobiDB-lite"/>
    </source>
</evidence>